<proteinExistence type="predicted"/>
<sequence length="164" mass="17454">MLFDFSSKALSACSPGVVSIKTFSLEKEEETFQLLNISILLVLSSSSIFSTLATLEGNLRPRGPLPLLVPPRGPVFACDWSWGPSLDSVSGEDNFFSKEGGSCPGFTIPGSANSPFNLLVKSAFVVSLVIEESVCFLAISAEAVVAEELPLLCRSCCCCFCNIS</sequence>
<gene>
    <name evidence="1" type="ORF">AWRI1631_91510</name>
</gene>
<protein>
    <submittedName>
        <fullName evidence="1">Uncharacterized protein</fullName>
    </submittedName>
</protein>
<accession>B5VKT8</accession>
<dbReference type="EMBL" id="ABSV01001234">
    <property type="protein sequence ID" value="EDZ71458.1"/>
    <property type="molecule type" value="Genomic_DNA"/>
</dbReference>
<dbReference type="Proteomes" id="UP000008988">
    <property type="component" value="Unassembled WGS sequence"/>
</dbReference>
<name>B5VKT8_YEAS6</name>
<dbReference type="AlphaFoldDB" id="B5VKT8"/>
<evidence type="ECO:0000313" key="2">
    <source>
        <dbReference type="Proteomes" id="UP000008988"/>
    </source>
</evidence>
<evidence type="ECO:0000313" key="1">
    <source>
        <dbReference type="EMBL" id="EDZ71458.1"/>
    </source>
</evidence>
<organism evidence="1 2">
    <name type="scientific">Saccharomyces cerevisiae (strain AWRI1631)</name>
    <name type="common">Baker's yeast</name>
    <dbReference type="NCBI Taxonomy" id="545124"/>
    <lineage>
        <taxon>Eukaryota</taxon>
        <taxon>Fungi</taxon>
        <taxon>Dikarya</taxon>
        <taxon>Ascomycota</taxon>
        <taxon>Saccharomycotina</taxon>
        <taxon>Saccharomycetes</taxon>
        <taxon>Saccharomycetales</taxon>
        <taxon>Saccharomycetaceae</taxon>
        <taxon>Saccharomyces</taxon>
    </lineage>
</organism>
<comment type="caution">
    <text evidence="1">The sequence shown here is derived from an EMBL/GenBank/DDBJ whole genome shotgun (WGS) entry which is preliminary data.</text>
</comment>
<reference evidence="1 2" key="1">
    <citation type="journal article" date="2008" name="FEMS Yeast Res.">
        <title>Comparative genome analysis of a Saccharomyces cerevisiae wine strain.</title>
        <authorList>
            <person name="Borneman A.R."/>
            <person name="Forgan A.H."/>
            <person name="Pretorius I.S."/>
            <person name="Chambers P.J."/>
        </authorList>
    </citation>
    <scope>NUCLEOTIDE SEQUENCE [LARGE SCALE GENOMIC DNA]</scope>
    <source>
        <strain evidence="1 2">AWRI1631</strain>
    </source>
</reference>